<accession>A0ABW3JCJ1</accession>
<dbReference type="Proteomes" id="UP001597102">
    <property type="component" value="Unassembled WGS sequence"/>
</dbReference>
<organism evidence="2 3">
    <name type="scientific">Methyloligella solikamskensis</name>
    <dbReference type="NCBI Taxonomy" id="1177756"/>
    <lineage>
        <taxon>Bacteria</taxon>
        <taxon>Pseudomonadati</taxon>
        <taxon>Pseudomonadota</taxon>
        <taxon>Alphaproteobacteria</taxon>
        <taxon>Hyphomicrobiales</taxon>
        <taxon>Hyphomicrobiaceae</taxon>
        <taxon>Methyloligella</taxon>
    </lineage>
</organism>
<proteinExistence type="predicted"/>
<feature type="signal peptide" evidence="1">
    <location>
        <begin position="1"/>
        <end position="33"/>
    </location>
</feature>
<reference evidence="3" key="1">
    <citation type="journal article" date="2019" name="Int. J. Syst. Evol. Microbiol.">
        <title>The Global Catalogue of Microorganisms (GCM) 10K type strain sequencing project: providing services to taxonomists for standard genome sequencing and annotation.</title>
        <authorList>
            <consortium name="The Broad Institute Genomics Platform"/>
            <consortium name="The Broad Institute Genome Sequencing Center for Infectious Disease"/>
            <person name="Wu L."/>
            <person name="Ma J."/>
        </authorList>
    </citation>
    <scope>NUCLEOTIDE SEQUENCE [LARGE SCALE GENOMIC DNA]</scope>
    <source>
        <strain evidence="3">CCUG 61697</strain>
    </source>
</reference>
<evidence type="ECO:0000313" key="3">
    <source>
        <dbReference type="Proteomes" id="UP001597102"/>
    </source>
</evidence>
<sequence>MQTNYALARPRQTLLAVAALLAGASLTFDSAKAHDDGLPVTSGLSVSSDGLKPLRADGHAPIGVMGDHMHNAGEWMLSYRFMNMSMDGNRIGDDEVTPQEIATTVPNRFFGAPMQPPTLRVVPTEMDMEMHMFGFMYAPSDNLTLMAMVNYAEKEMSSITFAGPMGTTELGRFSTRSDGLADTKLSALYRLYDDETNHLHLNLGISLPTGDIDETGRVLTPMGMRPVLRLPYAMQLGTGTYDLLPGLTYTGRSGDFTWGAQYRAEIRLEDENDEGYAWGDRHMVTGWAAYEWAPWISTSFRAEASTQDAIDGIDPNIMAPVQTANPAFYGGQKVDLFLGVNTIGQSGIWRGQRLAFEFGVPVYQDLNGPQMQEDYQFTVGWQKAF</sequence>
<keyword evidence="3" id="KW-1185">Reference proteome</keyword>
<evidence type="ECO:0008006" key="4">
    <source>
        <dbReference type="Google" id="ProtNLM"/>
    </source>
</evidence>
<protein>
    <recommendedName>
        <fullName evidence="4">Alpha-amylase</fullName>
    </recommendedName>
</protein>
<feature type="chain" id="PRO_5046204124" description="Alpha-amylase" evidence="1">
    <location>
        <begin position="34"/>
        <end position="385"/>
    </location>
</feature>
<evidence type="ECO:0000256" key="1">
    <source>
        <dbReference type="SAM" id="SignalP"/>
    </source>
</evidence>
<evidence type="ECO:0000313" key="2">
    <source>
        <dbReference type="EMBL" id="MFD0988178.1"/>
    </source>
</evidence>
<gene>
    <name evidence="2" type="ORF">ACFQ2F_13825</name>
</gene>
<name>A0ABW3JCJ1_9HYPH</name>
<comment type="caution">
    <text evidence="2">The sequence shown here is derived from an EMBL/GenBank/DDBJ whole genome shotgun (WGS) entry which is preliminary data.</text>
</comment>
<dbReference type="EMBL" id="JBHTJO010000002">
    <property type="protein sequence ID" value="MFD0988178.1"/>
    <property type="molecule type" value="Genomic_DNA"/>
</dbReference>
<dbReference type="RefSeq" id="WP_379091048.1">
    <property type="nucleotide sequence ID" value="NZ_JBHTJO010000002.1"/>
</dbReference>
<keyword evidence="1" id="KW-0732">Signal</keyword>